<feature type="region of interest" description="Disordered" evidence="1">
    <location>
        <begin position="199"/>
        <end position="285"/>
    </location>
</feature>
<dbReference type="Proteomes" id="UP000016933">
    <property type="component" value="Unassembled WGS sequence"/>
</dbReference>
<evidence type="ECO:0000313" key="3">
    <source>
        <dbReference type="Proteomes" id="UP000016933"/>
    </source>
</evidence>
<gene>
    <name evidence="2" type="ORF">DOTSEDRAFT_73433</name>
</gene>
<reference evidence="2 3" key="2">
    <citation type="journal article" date="2012" name="PLoS Pathog.">
        <title>Diverse lifestyles and strategies of plant pathogenesis encoded in the genomes of eighteen Dothideomycetes fungi.</title>
        <authorList>
            <person name="Ohm R.A."/>
            <person name="Feau N."/>
            <person name="Henrissat B."/>
            <person name="Schoch C.L."/>
            <person name="Horwitz B.A."/>
            <person name="Barry K.W."/>
            <person name="Condon B.J."/>
            <person name="Copeland A.C."/>
            <person name="Dhillon B."/>
            <person name="Glaser F."/>
            <person name="Hesse C.N."/>
            <person name="Kosti I."/>
            <person name="LaButti K."/>
            <person name="Lindquist E.A."/>
            <person name="Lucas S."/>
            <person name="Salamov A.A."/>
            <person name="Bradshaw R.E."/>
            <person name="Ciuffetti L."/>
            <person name="Hamelin R.C."/>
            <person name="Kema G.H.J."/>
            <person name="Lawrence C."/>
            <person name="Scott J.A."/>
            <person name="Spatafora J.W."/>
            <person name="Turgeon B.G."/>
            <person name="de Wit P.J.G.M."/>
            <person name="Zhong S."/>
            <person name="Goodwin S.B."/>
            <person name="Grigoriev I.V."/>
        </authorList>
    </citation>
    <scope>NUCLEOTIDE SEQUENCE [LARGE SCALE GENOMIC DNA]</scope>
    <source>
        <strain evidence="3">NZE10 / CBS 128990</strain>
    </source>
</reference>
<evidence type="ECO:0000313" key="2">
    <source>
        <dbReference type="EMBL" id="EME42589.1"/>
    </source>
</evidence>
<dbReference type="AlphaFoldDB" id="N1PKF7"/>
<dbReference type="OMA" id="CRPETSF"/>
<evidence type="ECO:0000256" key="1">
    <source>
        <dbReference type="SAM" id="MobiDB-lite"/>
    </source>
</evidence>
<dbReference type="eggNOG" id="ENOG502S9CJ">
    <property type="taxonomic scope" value="Eukaryota"/>
</dbReference>
<dbReference type="OrthoDB" id="5407653at2759"/>
<organism evidence="2 3">
    <name type="scientific">Dothistroma septosporum (strain NZE10 / CBS 128990)</name>
    <name type="common">Red band needle blight fungus</name>
    <name type="synonym">Mycosphaerella pini</name>
    <dbReference type="NCBI Taxonomy" id="675120"/>
    <lineage>
        <taxon>Eukaryota</taxon>
        <taxon>Fungi</taxon>
        <taxon>Dikarya</taxon>
        <taxon>Ascomycota</taxon>
        <taxon>Pezizomycotina</taxon>
        <taxon>Dothideomycetes</taxon>
        <taxon>Dothideomycetidae</taxon>
        <taxon>Mycosphaerellales</taxon>
        <taxon>Mycosphaerellaceae</taxon>
        <taxon>Dothistroma</taxon>
    </lineage>
</organism>
<reference evidence="3" key="1">
    <citation type="journal article" date="2012" name="PLoS Genet.">
        <title>The genomes of the fungal plant pathogens Cladosporium fulvum and Dothistroma septosporum reveal adaptation to different hosts and lifestyles but also signatures of common ancestry.</title>
        <authorList>
            <person name="de Wit P.J.G.M."/>
            <person name="van der Burgt A."/>
            <person name="Oekmen B."/>
            <person name="Stergiopoulos I."/>
            <person name="Abd-Elsalam K.A."/>
            <person name="Aerts A.L."/>
            <person name="Bahkali A.H."/>
            <person name="Beenen H.G."/>
            <person name="Chettri P."/>
            <person name="Cox M.P."/>
            <person name="Datema E."/>
            <person name="de Vries R.P."/>
            <person name="Dhillon B."/>
            <person name="Ganley A.R."/>
            <person name="Griffiths S.A."/>
            <person name="Guo Y."/>
            <person name="Hamelin R.C."/>
            <person name="Henrissat B."/>
            <person name="Kabir M.S."/>
            <person name="Jashni M.K."/>
            <person name="Kema G."/>
            <person name="Klaubauf S."/>
            <person name="Lapidus A."/>
            <person name="Levasseur A."/>
            <person name="Lindquist E."/>
            <person name="Mehrabi R."/>
            <person name="Ohm R.A."/>
            <person name="Owen T.J."/>
            <person name="Salamov A."/>
            <person name="Schwelm A."/>
            <person name="Schijlen E."/>
            <person name="Sun H."/>
            <person name="van den Burg H.A."/>
            <person name="van Ham R.C.H.J."/>
            <person name="Zhang S."/>
            <person name="Goodwin S.B."/>
            <person name="Grigoriev I.V."/>
            <person name="Collemare J."/>
            <person name="Bradshaw R.E."/>
        </authorList>
    </citation>
    <scope>NUCLEOTIDE SEQUENCE [LARGE SCALE GENOMIC DNA]</scope>
    <source>
        <strain evidence="3">NZE10 / CBS 128990</strain>
    </source>
</reference>
<protein>
    <submittedName>
        <fullName evidence="2">Uncharacterized protein</fullName>
    </submittedName>
</protein>
<name>N1PKF7_DOTSN</name>
<dbReference type="STRING" id="675120.N1PKF7"/>
<sequence>MSIMFMTGGFSGVGFNGTDPQHERDPPPAPTPIVFPKYEPGPPTAWSHESQPALQKHFTGLRGPSDISPRHIDALNVRYTHTFRADDLVPLAPDGSSYLPPLSAEQAIVSSAYANANKIDSVSAKRGKNFDERLIELQIENDAGYRNINRTTKPGSKPPRIAWLRKFWEGLESMSQYWDTSLDEYYEGFPDHLVNQENVEKGHKRQRTDSSHPSSGVTVPIFHSETRLPPAEANAAVVQKRLADQLQQDAAKTPPPRADETSEGASAHDTARRSRSKSATPEPRACMRYKGYRTASGRDMPDQFRTDTVRAFVEAACWAFDCKTEGPRRLPIVRLSNLQIPVRQTAAVYRVPKDRNKIRSGWLEGPMLTIQVRPETDFYAPNVDQAHSAMRERLDLMREIAGLLQCAQERRREGKTEVRSGEGKWWTTTARWGGGPGGEVDHDEGDPDALSKDVLGIAEEILGAPKARAPKKLRKGKTPAMLWKELKPGSRTWDARTGYQAIGKERDSPYDQVFMVSSLNRHISILKFTVHEAYLEYLETERPPSSPLPADKSWCSPRLERTQWYDLFDIQERVQAFRALWGVMAYLSRDNDKQTEAGAEGTDGAVEAAP</sequence>
<accession>N1PKF7</accession>
<dbReference type="HOGENOM" id="CLU_014758_0_0_1"/>
<feature type="compositionally biased region" description="Pro residues" evidence="1">
    <location>
        <begin position="27"/>
        <end position="43"/>
    </location>
</feature>
<keyword evidence="3" id="KW-1185">Reference proteome</keyword>
<feature type="region of interest" description="Disordered" evidence="1">
    <location>
        <begin position="14"/>
        <end position="49"/>
    </location>
</feature>
<proteinExistence type="predicted"/>
<dbReference type="EMBL" id="KB446541">
    <property type="protein sequence ID" value="EME42589.1"/>
    <property type="molecule type" value="Genomic_DNA"/>
</dbReference>